<protein>
    <submittedName>
        <fullName evidence="4">Mannose-6-phosphate isomerase</fullName>
    </submittedName>
</protein>
<evidence type="ECO:0000313" key="5">
    <source>
        <dbReference type="Proteomes" id="UP001144612"/>
    </source>
</evidence>
<name>A0ABT4D9N8_9CLOT</name>
<accession>A0ABT4D9N8</accession>
<dbReference type="InterPro" id="IPR011051">
    <property type="entry name" value="RmlC_Cupin_sf"/>
</dbReference>
<dbReference type="InterPro" id="IPR051804">
    <property type="entry name" value="Carb_Metab_Reg_Kinase/Isom"/>
</dbReference>
<feature type="domain" description="Phosphomannose isomerase type I catalytic" evidence="3">
    <location>
        <begin position="40"/>
        <end position="81"/>
    </location>
</feature>
<dbReference type="SUPFAM" id="SSF51182">
    <property type="entry name" value="RmlC-like cupins"/>
    <property type="match status" value="1"/>
</dbReference>
<reference evidence="4" key="1">
    <citation type="submission" date="2022-12" db="EMBL/GenBank/DDBJ databases">
        <title>Clostridium sp. nov., isolated from industrial wastewater.</title>
        <authorList>
            <person name="Jiayan W."/>
        </authorList>
    </citation>
    <scope>NUCLEOTIDE SEQUENCE</scope>
    <source>
        <strain evidence="4">ZC22-4</strain>
    </source>
</reference>
<dbReference type="InterPro" id="IPR014710">
    <property type="entry name" value="RmlC-like_jellyroll"/>
</dbReference>
<dbReference type="RefSeq" id="WP_268061444.1">
    <property type="nucleotide sequence ID" value="NZ_JAPQFJ010000010.1"/>
</dbReference>
<dbReference type="InterPro" id="IPR016305">
    <property type="entry name" value="Mannose-6-P_Isomerase"/>
</dbReference>
<proteinExistence type="predicted"/>
<keyword evidence="2" id="KW-0862">Zinc</keyword>
<evidence type="ECO:0000259" key="3">
    <source>
        <dbReference type="Pfam" id="PF20511"/>
    </source>
</evidence>
<dbReference type="CDD" id="cd07010">
    <property type="entry name" value="cupin_PMI_type_I_N_bac"/>
    <property type="match status" value="1"/>
</dbReference>
<dbReference type="EMBL" id="JAPQFJ010000010">
    <property type="protein sequence ID" value="MCY6959021.1"/>
    <property type="molecule type" value="Genomic_DNA"/>
</dbReference>
<dbReference type="InterPro" id="IPR014628">
    <property type="entry name" value="Man6P_isomerase_Firm_short"/>
</dbReference>
<evidence type="ECO:0000256" key="2">
    <source>
        <dbReference type="ARBA" id="ARBA00022833"/>
    </source>
</evidence>
<comment type="caution">
    <text evidence="4">The sequence shown here is derived from an EMBL/GenBank/DDBJ whole genome shotgun (WGS) entry which is preliminary data.</text>
</comment>
<dbReference type="Gene3D" id="2.60.120.10">
    <property type="entry name" value="Jelly Rolls"/>
    <property type="match status" value="2"/>
</dbReference>
<dbReference type="PANTHER" id="PTHR42742">
    <property type="entry name" value="TRANSCRIPTIONAL REPRESSOR MPRA"/>
    <property type="match status" value="1"/>
</dbReference>
<dbReference type="Pfam" id="PF20511">
    <property type="entry name" value="PMI_typeI_cat"/>
    <property type="match status" value="1"/>
</dbReference>
<dbReference type="InterPro" id="IPR046457">
    <property type="entry name" value="PMI_typeI_cat"/>
</dbReference>
<gene>
    <name evidence="4" type="ORF">OW729_10435</name>
</gene>
<dbReference type="PANTHER" id="PTHR42742:SF3">
    <property type="entry name" value="FRUCTOKINASE"/>
    <property type="match status" value="1"/>
</dbReference>
<keyword evidence="1" id="KW-0479">Metal-binding</keyword>
<sequence>MKKYIYKLSPFFKETIWGWEKWALSCHENGYSFIENGEDNGKKIIDVIEDKNKFPILIKVIKADSVLSVQVHPDDAYSQKHENSSGKTECWYILEAKENASLILGIKKGLNKEELYKIVKKGDIENYLQEINVSKGDFIYIPSGTIHSIKGGIKLVEVQQNSDITYRLYDWGRGRKEHLKKALDVIDYEGKNKGGKIEKFKFIETPYFKIKKINVKEKYKDVSKNGFHSYIVVQGSGIIKCAENVVELNYEDTIYIPRETAYVIKGKMTLLKIAT</sequence>
<dbReference type="PRINTS" id="PR00714">
    <property type="entry name" value="MAN6PISMRASE"/>
</dbReference>
<dbReference type="GO" id="GO:0016853">
    <property type="term" value="F:isomerase activity"/>
    <property type="evidence" value="ECO:0007669"/>
    <property type="project" value="UniProtKB-KW"/>
</dbReference>
<evidence type="ECO:0000313" key="4">
    <source>
        <dbReference type="EMBL" id="MCY6959021.1"/>
    </source>
</evidence>
<dbReference type="Proteomes" id="UP001144612">
    <property type="component" value="Unassembled WGS sequence"/>
</dbReference>
<dbReference type="PIRSF" id="PIRSF036894">
    <property type="entry name" value="PMI_Firm_short"/>
    <property type="match status" value="1"/>
</dbReference>
<keyword evidence="5" id="KW-1185">Reference proteome</keyword>
<evidence type="ECO:0000256" key="1">
    <source>
        <dbReference type="ARBA" id="ARBA00022723"/>
    </source>
</evidence>
<keyword evidence="4" id="KW-0413">Isomerase</keyword>
<organism evidence="4 5">
    <name type="scientific">Clostridium brassicae</name>
    <dbReference type="NCBI Taxonomy" id="2999072"/>
    <lineage>
        <taxon>Bacteria</taxon>
        <taxon>Bacillati</taxon>
        <taxon>Bacillota</taxon>
        <taxon>Clostridia</taxon>
        <taxon>Eubacteriales</taxon>
        <taxon>Clostridiaceae</taxon>
        <taxon>Clostridium</taxon>
    </lineage>
</organism>